<evidence type="ECO:0000256" key="2">
    <source>
        <dbReference type="ARBA" id="ARBA00023015"/>
    </source>
</evidence>
<keyword evidence="2" id="KW-0805">Transcription regulation</keyword>
<evidence type="ECO:0000256" key="1">
    <source>
        <dbReference type="ARBA" id="ARBA00009437"/>
    </source>
</evidence>
<dbReference type="SUPFAM" id="SSF46785">
    <property type="entry name" value="Winged helix' DNA-binding domain"/>
    <property type="match status" value="1"/>
</dbReference>
<keyword evidence="4" id="KW-0804">Transcription</keyword>
<dbReference type="PROSITE" id="PS50931">
    <property type="entry name" value="HTH_LYSR"/>
    <property type="match status" value="1"/>
</dbReference>
<dbReference type="Proteomes" id="UP001299876">
    <property type="component" value="Unassembled WGS sequence"/>
</dbReference>
<dbReference type="Pfam" id="PF00126">
    <property type="entry name" value="HTH_1"/>
    <property type="match status" value="1"/>
</dbReference>
<organism evidence="6 7">
    <name type="scientific">Pseudomonas violetae</name>
    <dbReference type="NCBI Taxonomy" id="2915813"/>
    <lineage>
        <taxon>Bacteria</taxon>
        <taxon>Pseudomonadati</taxon>
        <taxon>Pseudomonadota</taxon>
        <taxon>Gammaproteobacteria</taxon>
        <taxon>Pseudomonadales</taxon>
        <taxon>Pseudomonadaceae</taxon>
        <taxon>Pseudomonas</taxon>
    </lineage>
</organism>
<dbReference type="PANTHER" id="PTHR30118:SF15">
    <property type="entry name" value="TRANSCRIPTIONAL REGULATORY PROTEIN"/>
    <property type="match status" value="1"/>
</dbReference>
<comment type="caution">
    <text evidence="6">The sequence shown here is derived from an EMBL/GenBank/DDBJ whole genome shotgun (WGS) entry which is preliminary data.</text>
</comment>
<dbReference type="InterPro" id="IPR000847">
    <property type="entry name" value="LysR_HTH_N"/>
</dbReference>
<dbReference type="InterPro" id="IPR036390">
    <property type="entry name" value="WH_DNA-bd_sf"/>
</dbReference>
<name>A0ABT0F940_9PSED</name>
<proteinExistence type="inferred from homology"/>
<reference evidence="6 7" key="1">
    <citation type="submission" date="2022-02" db="EMBL/GenBank/DDBJ databases">
        <title>Comparative genomics of the first Antarctic Pseudomonas spp. capable of biotransforming 2,4,6-Trinitrotoluene.</title>
        <authorList>
            <person name="Cabrera M.A."/>
            <person name="Marquez S.L."/>
            <person name="Perez-Donoso J.M."/>
        </authorList>
    </citation>
    <scope>NUCLEOTIDE SEQUENCE [LARGE SCALE GENOMIC DNA]</scope>
    <source>
        <strain evidence="6 7">TNT19</strain>
    </source>
</reference>
<evidence type="ECO:0000256" key="4">
    <source>
        <dbReference type="ARBA" id="ARBA00023163"/>
    </source>
</evidence>
<evidence type="ECO:0000259" key="5">
    <source>
        <dbReference type="PROSITE" id="PS50931"/>
    </source>
</evidence>
<evidence type="ECO:0000256" key="3">
    <source>
        <dbReference type="ARBA" id="ARBA00023125"/>
    </source>
</evidence>
<gene>
    <name evidence="6" type="ORF">L9059_29200</name>
</gene>
<dbReference type="PANTHER" id="PTHR30118">
    <property type="entry name" value="HTH-TYPE TRANSCRIPTIONAL REGULATOR LEUO-RELATED"/>
    <property type="match status" value="1"/>
</dbReference>
<dbReference type="EMBL" id="JAKNRW010000055">
    <property type="protein sequence ID" value="MCK1794184.1"/>
    <property type="molecule type" value="Genomic_DNA"/>
</dbReference>
<dbReference type="InterPro" id="IPR036388">
    <property type="entry name" value="WH-like_DNA-bd_sf"/>
</dbReference>
<dbReference type="Pfam" id="PF03466">
    <property type="entry name" value="LysR_substrate"/>
    <property type="match status" value="1"/>
</dbReference>
<dbReference type="InterPro" id="IPR005119">
    <property type="entry name" value="LysR_subst-bd"/>
</dbReference>
<dbReference type="SUPFAM" id="SSF53850">
    <property type="entry name" value="Periplasmic binding protein-like II"/>
    <property type="match status" value="1"/>
</dbReference>
<evidence type="ECO:0000313" key="6">
    <source>
        <dbReference type="EMBL" id="MCK1794184.1"/>
    </source>
</evidence>
<evidence type="ECO:0000313" key="7">
    <source>
        <dbReference type="Proteomes" id="UP001299876"/>
    </source>
</evidence>
<dbReference type="InterPro" id="IPR050389">
    <property type="entry name" value="LysR-type_TF"/>
</dbReference>
<accession>A0ABT0F940</accession>
<dbReference type="Gene3D" id="3.40.190.10">
    <property type="entry name" value="Periplasmic binding protein-like II"/>
    <property type="match status" value="2"/>
</dbReference>
<dbReference type="CDD" id="cd08460">
    <property type="entry name" value="PBP2_DntR_like_1"/>
    <property type="match status" value="1"/>
</dbReference>
<keyword evidence="3" id="KW-0238">DNA-binding</keyword>
<keyword evidence="7" id="KW-1185">Reference proteome</keyword>
<dbReference type="Gene3D" id="1.10.10.10">
    <property type="entry name" value="Winged helix-like DNA-binding domain superfamily/Winged helix DNA-binding domain"/>
    <property type="match status" value="1"/>
</dbReference>
<dbReference type="RefSeq" id="WP_247294572.1">
    <property type="nucleotide sequence ID" value="NZ_JAKNRW010000055.1"/>
</dbReference>
<comment type="similarity">
    <text evidence="1">Belongs to the LysR transcriptional regulatory family.</text>
</comment>
<sequence length="312" mass="33868">MATPDLNLLVTLDVLLAEGSVAKAAKRLRLSPSAMSRALARLRETTGDPLLVRAGRGLVATPRALQLRERVSQLVQEAEAVLRPAEQPDLGQVMRTFTLRTREGFVENFGARLIARVAEQAPGIRLCFVTKNDKDSTALRDGTVDLETGVVGQLTSPELRTQGLFHDRFIGVVRAGHPLSCGTVTAVGYASGNHIGVSRRAEGRGAIDQALEALGLVRQMCATVAGFATALMLARESDMIASVPERHTANLRADMHCFELPVALAPLTIAMLWHPRLDADPVHRWLRSCLREVCSSQVSLGNLQMDAQRTTR</sequence>
<protein>
    <submittedName>
        <fullName evidence="6">LysR family transcriptional regulator</fullName>
    </submittedName>
</protein>
<feature type="domain" description="HTH lysR-type" evidence="5">
    <location>
        <begin position="4"/>
        <end position="61"/>
    </location>
</feature>